<sequence length="537" mass="55701">MVEQSRAQVHTVPLSAVVGRRDLGLATLVAAGDPGIGWAVASELADPAAYLRGGELLLTAGVNLPATPAGLRGYVDSLVGAGVSAVGFGVTPVHDTVPAGLVEQCRARGLPLVEVPRPTPFAAVSQAVGALLQELHLRDLRRLGEAHQALALAVTADAPVDRVLRVLAEALGGWAVLARPSPAVPGGAHRTEGAPVELDPELRGLADRLTRPRGPRSAKARARGDEVFLHTVGTPPQEHGVVLVGRPEPLGVTDRAVLRTATALLELLARTSRGAPPAPGRLITGLLLDGGITDAAVPLLAELTAPTGACAGSAVPAASATTGVPETPAAPTAPAARAGSAAPGAYRVLRARPAGRGRHTAPAALPLDTRLLDTGPGEELRAVLADRGDTAHRAHLDRLLDHGWIGALSGPVDPAELAAADHRAAALLTRARAVGGPLLEEPADPFDALLGPGGGDDLARRVLGPLAEDTDSARLLRRTLRVWLTRHGNWDRAAADLGAHRNSVRYRIGRVERDLGVDLADAEQRMRLWFALTRRQH</sequence>
<dbReference type="InterPro" id="IPR051448">
    <property type="entry name" value="CdaR-like_regulators"/>
</dbReference>
<comment type="caution">
    <text evidence="4">The sequence shown here is derived from an EMBL/GenBank/DDBJ whole genome shotgun (WGS) entry which is preliminary data.</text>
</comment>
<evidence type="ECO:0000313" key="5">
    <source>
        <dbReference type="Proteomes" id="UP000553209"/>
    </source>
</evidence>
<dbReference type="PANTHER" id="PTHR33744">
    <property type="entry name" value="CARBOHYDRATE DIACID REGULATOR"/>
    <property type="match status" value="1"/>
</dbReference>
<evidence type="ECO:0000313" key="4">
    <source>
        <dbReference type="EMBL" id="NKZ01413.1"/>
    </source>
</evidence>
<dbReference type="Pfam" id="PF13556">
    <property type="entry name" value="HTH_30"/>
    <property type="match status" value="1"/>
</dbReference>
<dbReference type="EMBL" id="JAAXPG010000036">
    <property type="protein sequence ID" value="NKZ01413.1"/>
    <property type="molecule type" value="Genomic_DNA"/>
</dbReference>
<dbReference type="Proteomes" id="UP000553209">
    <property type="component" value="Unassembled WGS sequence"/>
</dbReference>
<dbReference type="PANTHER" id="PTHR33744:SF1">
    <property type="entry name" value="DNA-BINDING TRANSCRIPTIONAL ACTIVATOR ADER"/>
    <property type="match status" value="1"/>
</dbReference>
<evidence type="ECO:0000259" key="3">
    <source>
        <dbReference type="Pfam" id="PF13556"/>
    </source>
</evidence>
<reference evidence="4 5" key="1">
    <citation type="submission" date="2020-04" db="EMBL/GenBank/DDBJ databases">
        <title>MicrobeNet Type strains.</title>
        <authorList>
            <person name="Nicholson A.C."/>
        </authorList>
    </citation>
    <scope>NUCLEOTIDE SEQUENCE [LARGE SCALE GENOMIC DNA]</scope>
    <source>
        <strain evidence="4 5">ATCC 23612</strain>
    </source>
</reference>
<dbReference type="InterPro" id="IPR025736">
    <property type="entry name" value="PucR_C-HTH_dom"/>
</dbReference>
<keyword evidence="5" id="KW-1185">Reference proteome</keyword>
<evidence type="ECO:0000256" key="1">
    <source>
        <dbReference type="SAM" id="MobiDB-lite"/>
    </source>
</evidence>
<name>A0A7X6MHF5_9ACTN</name>
<dbReference type="Pfam" id="PF07905">
    <property type="entry name" value="PucR"/>
    <property type="match status" value="1"/>
</dbReference>
<feature type="region of interest" description="Disordered" evidence="1">
    <location>
        <begin position="322"/>
        <end position="342"/>
    </location>
</feature>
<proteinExistence type="predicted"/>
<evidence type="ECO:0000259" key="2">
    <source>
        <dbReference type="Pfam" id="PF07905"/>
    </source>
</evidence>
<dbReference type="RefSeq" id="WP_168444176.1">
    <property type="nucleotide sequence ID" value="NZ_JAAXPG010000036.1"/>
</dbReference>
<dbReference type="Gene3D" id="1.10.10.2840">
    <property type="entry name" value="PucR C-terminal helix-turn-helix domain"/>
    <property type="match status" value="1"/>
</dbReference>
<dbReference type="AlphaFoldDB" id="A0A7X6MHF5"/>
<protein>
    <submittedName>
        <fullName evidence="4">PucR family transcriptional regulator</fullName>
    </submittedName>
</protein>
<feature type="domain" description="Purine catabolism PurC-like" evidence="2">
    <location>
        <begin position="35"/>
        <end position="131"/>
    </location>
</feature>
<feature type="domain" description="PucR C-terminal helix-turn-helix" evidence="3">
    <location>
        <begin position="476"/>
        <end position="532"/>
    </location>
</feature>
<organism evidence="4 5">
    <name type="scientific">Nocardiopsis alborubida</name>
    <dbReference type="NCBI Taxonomy" id="146802"/>
    <lineage>
        <taxon>Bacteria</taxon>
        <taxon>Bacillati</taxon>
        <taxon>Actinomycetota</taxon>
        <taxon>Actinomycetes</taxon>
        <taxon>Streptosporangiales</taxon>
        <taxon>Nocardiopsidaceae</taxon>
        <taxon>Nocardiopsis</taxon>
    </lineage>
</organism>
<accession>A0A7X6MHF5</accession>
<gene>
    <name evidence="4" type="ORF">HGB44_27620</name>
</gene>
<dbReference type="InterPro" id="IPR012914">
    <property type="entry name" value="PucR_dom"/>
</dbReference>
<dbReference type="InterPro" id="IPR042070">
    <property type="entry name" value="PucR_C-HTH_sf"/>
</dbReference>